<feature type="compositionally biased region" description="Basic and acidic residues" evidence="1">
    <location>
        <begin position="319"/>
        <end position="337"/>
    </location>
</feature>
<evidence type="ECO:0000313" key="2">
    <source>
        <dbReference type="EMBL" id="MST72444.1"/>
    </source>
</evidence>
<evidence type="ECO:0000256" key="1">
    <source>
        <dbReference type="SAM" id="MobiDB-lite"/>
    </source>
</evidence>
<feature type="compositionally biased region" description="Basic residues" evidence="1">
    <location>
        <begin position="338"/>
        <end position="362"/>
    </location>
</feature>
<accession>A0A6N7XNB3</accession>
<feature type="region of interest" description="Disordered" evidence="1">
    <location>
        <begin position="309"/>
        <end position="362"/>
    </location>
</feature>
<gene>
    <name evidence="2" type="ORF">FYJ68_04895</name>
</gene>
<dbReference type="RefSeq" id="WP_154434578.1">
    <property type="nucleotide sequence ID" value="NZ_VUNC01000003.1"/>
</dbReference>
<dbReference type="Proteomes" id="UP000469325">
    <property type="component" value="Unassembled WGS sequence"/>
</dbReference>
<dbReference type="AlphaFoldDB" id="A0A6N7XNB3"/>
<name>A0A6N7XNB3_9ACTN</name>
<protein>
    <recommendedName>
        <fullName evidence="4">Cucumopine synthase C-terminal helical bundle domain-containing protein</fullName>
    </recommendedName>
</protein>
<proteinExistence type="predicted"/>
<comment type="caution">
    <text evidence="2">The sequence shown here is derived from an EMBL/GenBank/DDBJ whole genome shotgun (WGS) entry which is preliminary data.</text>
</comment>
<sequence>MTKRLRLTVDGTELYADLLTKEAPLACIEMERAGRFRTVLFAANVCYGEMTFNTPVADYWGEQNVQAETEPGDVTFYNDWSSVCVFTRRMEQFGPGAKFAQVREEDLPAFQRLAERAWHEQPITVEVEVVSDAPGDEPCALPAPERLFPLPAPKTLEVRVLEDELEAIWLKRPGEIDRMVERNAQTGREFGVWAYAWGEAVTLADFLRVLLGMAYEREGSVRTLRAVAARELRFFSPIFRDSAHMAHVSELLEEAAAAYGEVVSFAEFYALTRAVQRYLVQLSFWLDMELPWGGVSALVHRAWNPELSDPNLPGGADGVAERDGRESKGKREKDKSKSGGKGKDRKKGKGHKGKSKGHGKGK</sequence>
<dbReference type="EMBL" id="VUNC01000003">
    <property type="protein sequence ID" value="MST72444.1"/>
    <property type="molecule type" value="Genomic_DNA"/>
</dbReference>
<keyword evidence="3" id="KW-1185">Reference proteome</keyword>
<reference evidence="2 3" key="1">
    <citation type="submission" date="2019-08" db="EMBL/GenBank/DDBJ databases">
        <title>In-depth cultivation of the pig gut microbiome towards novel bacterial diversity and tailored functional studies.</title>
        <authorList>
            <person name="Wylensek D."/>
            <person name="Hitch T.C.A."/>
            <person name="Clavel T."/>
        </authorList>
    </citation>
    <scope>NUCLEOTIDE SEQUENCE [LARGE SCALE GENOMIC DNA]</scope>
    <source>
        <strain evidence="2 3">CA-Schmier-601-WT-1</strain>
    </source>
</reference>
<dbReference type="Gene3D" id="2.40.100.20">
    <property type="match status" value="1"/>
</dbReference>
<evidence type="ECO:0000313" key="3">
    <source>
        <dbReference type="Proteomes" id="UP000469325"/>
    </source>
</evidence>
<organism evidence="2 3">
    <name type="scientific">Olsenella porci</name>
    <dbReference type="NCBI Taxonomy" id="2652279"/>
    <lineage>
        <taxon>Bacteria</taxon>
        <taxon>Bacillati</taxon>
        <taxon>Actinomycetota</taxon>
        <taxon>Coriobacteriia</taxon>
        <taxon>Coriobacteriales</taxon>
        <taxon>Atopobiaceae</taxon>
        <taxon>Olsenella</taxon>
    </lineage>
</organism>
<evidence type="ECO:0008006" key="4">
    <source>
        <dbReference type="Google" id="ProtNLM"/>
    </source>
</evidence>